<evidence type="ECO:0000256" key="2">
    <source>
        <dbReference type="PROSITE-ProRule" id="PRU00169"/>
    </source>
</evidence>
<dbReference type="PROSITE" id="PS50110">
    <property type="entry name" value="RESPONSE_REGULATORY"/>
    <property type="match status" value="1"/>
</dbReference>
<feature type="coiled-coil region" evidence="3">
    <location>
        <begin position="233"/>
        <end position="260"/>
    </location>
</feature>
<feature type="domain" description="Response regulatory" evidence="4">
    <location>
        <begin position="61"/>
        <end position="177"/>
    </location>
</feature>
<evidence type="ECO:0000313" key="6">
    <source>
        <dbReference type="Proteomes" id="UP000326678"/>
    </source>
</evidence>
<dbReference type="AlphaFoldDB" id="A0A5P8VYV7"/>
<dbReference type="InterPro" id="IPR050595">
    <property type="entry name" value="Bact_response_regulator"/>
</dbReference>
<dbReference type="KEGG" id="nsh:GXM_02978"/>
<dbReference type="InterPro" id="IPR011006">
    <property type="entry name" value="CheY-like_superfamily"/>
</dbReference>
<dbReference type="InterPro" id="IPR001789">
    <property type="entry name" value="Sig_transdc_resp-reg_receiver"/>
</dbReference>
<organism evidence="5 6">
    <name type="scientific">Nostoc sphaeroides CCNUC1</name>
    <dbReference type="NCBI Taxonomy" id="2653204"/>
    <lineage>
        <taxon>Bacteria</taxon>
        <taxon>Bacillati</taxon>
        <taxon>Cyanobacteriota</taxon>
        <taxon>Cyanophyceae</taxon>
        <taxon>Nostocales</taxon>
        <taxon>Nostocaceae</taxon>
        <taxon>Nostoc</taxon>
    </lineage>
</organism>
<gene>
    <name evidence="5" type="ORF">GXM_02978</name>
</gene>
<dbReference type="CDD" id="cd00156">
    <property type="entry name" value="REC"/>
    <property type="match status" value="1"/>
</dbReference>
<evidence type="ECO:0000313" key="5">
    <source>
        <dbReference type="EMBL" id="QFS45501.1"/>
    </source>
</evidence>
<dbReference type="EMBL" id="CP045226">
    <property type="protein sequence ID" value="QFS45501.1"/>
    <property type="molecule type" value="Genomic_DNA"/>
</dbReference>
<sequence length="273" mass="30190">MKIAQAKVLLNTSSNVIYTEIYYPPIAKNFVYSGGILNDNRQSRYLHLKFLLEQTVVASNKILVIDDTTVVRVKVREMLPPGNFEVLEAKDGLEGLNFILQEKLSLIMLDFLLPKMSGWEVFQKVQADPELRKIPLVIMSGRKEEVTEKITEPFEYFEFLGKPFDQKQLINAIKLAMTKAKLPRPELVPVGAGVAVKNGTVATSSVATATVAAPSVANTAMPTAASNATPTTREASNAEINALNEKIVKMQAEIDGLKKQLTQVVTFIKQKIK</sequence>
<evidence type="ECO:0000256" key="1">
    <source>
        <dbReference type="ARBA" id="ARBA00022553"/>
    </source>
</evidence>
<dbReference type="Gene3D" id="3.40.50.2300">
    <property type="match status" value="1"/>
</dbReference>
<dbReference type="PANTHER" id="PTHR44591:SF23">
    <property type="entry name" value="CHEY SUBFAMILY"/>
    <property type="match status" value="1"/>
</dbReference>
<proteinExistence type="predicted"/>
<keyword evidence="6" id="KW-1185">Reference proteome</keyword>
<protein>
    <submittedName>
        <fullName evidence="5">Response regulator receiver protein</fullName>
    </submittedName>
</protein>
<dbReference type="Pfam" id="PF00072">
    <property type="entry name" value="Response_reg"/>
    <property type="match status" value="1"/>
</dbReference>
<dbReference type="PANTHER" id="PTHR44591">
    <property type="entry name" value="STRESS RESPONSE REGULATOR PROTEIN 1"/>
    <property type="match status" value="1"/>
</dbReference>
<keyword evidence="1 2" id="KW-0597">Phosphoprotein</keyword>
<dbReference type="SMART" id="SM00448">
    <property type="entry name" value="REC"/>
    <property type="match status" value="1"/>
</dbReference>
<dbReference type="Proteomes" id="UP000326678">
    <property type="component" value="Chromosome Gxm1"/>
</dbReference>
<dbReference type="SUPFAM" id="SSF52172">
    <property type="entry name" value="CheY-like"/>
    <property type="match status" value="1"/>
</dbReference>
<accession>A0A5P8VYV7</accession>
<evidence type="ECO:0000256" key="3">
    <source>
        <dbReference type="SAM" id="Coils"/>
    </source>
</evidence>
<reference evidence="5 6" key="1">
    <citation type="submission" date="2019-10" db="EMBL/GenBank/DDBJ databases">
        <title>Genomic and transcriptomic insights into the perfect genentic adaptation of a filamentous nitrogen-fixing cyanobacterium to rice fields.</title>
        <authorList>
            <person name="Chen Z."/>
        </authorList>
    </citation>
    <scope>NUCLEOTIDE SEQUENCE [LARGE SCALE GENOMIC DNA]</scope>
    <source>
        <strain evidence="5">CCNUC1</strain>
    </source>
</reference>
<evidence type="ECO:0000259" key="4">
    <source>
        <dbReference type="PROSITE" id="PS50110"/>
    </source>
</evidence>
<dbReference type="GO" id="GO:0000160">
    <property type="term" value="P:phosphorelay signal transduction system"/>
    <property type="evidence" value="ECO:0007669"/>
    <property type="project" value="InterPro"/>
</dbReference>
<keyword evidence="3" id="KW-0175">Coiled coil</keyword>
<feature type="modified residue" description="4-aspartylphosphate" evidence="2">
    <location>
        <position position="110"/>
    </location>
</feature>
<name>A0A5P8VYV7_9NOSO</name>